<evidence type="ECO:0000313" key="10">
    <source>
        <dbReference type="EMBL" id="CAD8107006.1"/>
    </source>
</evidence>
<proteinExistence type="inferred from homology"/>
<comment type="similarity">
    <text evidence="1">Belongs to the protein kinase superfamily. CMGC Ser/Thr protein kinase family. GSK-3 subfamily.</text>
</comment>
<keyword evidence="3" id="KW-0808">Transferase</keyword>
<reference evidence="10" key="1">
    <citation type="submission" date="2021-01" db="EMBL/GenBank/DDBJ databases">
        <authorList>
            <consortium name="Genoscope - CEA"/>
            <person name="William W."/>
        </authorList>
    </citation>
    <scope>NUCLEOTIDE SEQUENCE</scope>
</reference>
<keyword evidence="4 7" id="KW-0547">Nucleotide-binding</keyword>
<feature type="binding site" evidence="7">
    <location>
        <position position="39"/>
    </location>
    <ligand>
        <name>ATP</name>
        <dbReference type="ChEBI" id="CHEBI:30616"/>
    </ligand>
</feature>
<evidence type="ECO:0000256" key="7">
    <source>
        <dbReference type="PROSITE-ProRule" id="PRU10141"/>
    </source>
</evidence>
<dbReference type="AlphaFoldDB" id="A0A8S1PV69"/>
<keyword evidence="11" id="KW-1185">Reference proteome</keyword>
<dbReference type="PANTHER" id="PTHR24057:SF0">
    <property type="entry name" value="PROTEIN KINASE SHAGGY-RELATED"/>
    <property type="match status" value="1"/>
</dbReference>
<dbReference type="SMART" id="SM00220">
    <property type="entry name" value="S_TKc"/>
    <property type="match status" value="1"/>
</dbReference>
<gene>
    <name evidence="10" type="ORF">PSON_ATCC_30995.1.T0880063</name>
</gene>
<dbReference type="InterPro" id="IPR050591">
    <property type="entry name" value="GSK-3"/>
</dbReference>
<dbReference type="InterPro" id="IPR017441">
    <property type="entry name" value="Protein_kinase_ATP_BS"/>
</dbReference>
<keyword evidence="5" id="KW-0418">Kinase</keyword>
<dbReference type="GO" id="GO:0030154">
    <property type="term" value="P:cell differentiation"/>
    <property type="evidence" value="ECO:0007669"/>
    <property type="project" value="TreeGrafter"/>
</dbReference>
<dbReference type="GO" id="GO:0005737">
    <property type="term" value="C:cytoplasm"/>
    <property type="evidence" value="ECO:0007669"/>
    <property type="project" value="TreeGrafter"/>
</dbReference>
<evidence type="ECO:0000256" key="6">
    <source>
        <dbReference type="ARBA" id="ARBA00022840"/>
    </source>
</evidence>
<sequence>MLQQSDKDFTLEQVVGTGTFGMVYLATDNRTKEKVAIKKVYQDRRYKNREHLIIQELNHPCVVMLKHSFFTPGENPQDVYLNLVMEYVPETLSKMIRQMRKQKQSIPAPLIKLYSYQMIRALLYLQAIGICHRDIKPQNILVNLENNVLKICDFGSAKRLVVGEPNIAYICSRYYRAPELIFGATDYNTQIDMWSIGCVIAEMVILEPLFPGESAQDQLLQIIKILSTPTPEDINHMNPAKAEVRLPMIRGNPWTKVFAKQKPEPLFLDLITQMLTYSPKTRIQPIDALLHPYFDDLRKEGFSNQNFKTPNLFDFNKQELSIKPELYSKLVPLWYQKLNKQ</sequence>
<organism evidence="10 11">
    <name type="scientific">Paramecium sonneborni</name>
    <dbReference type="NCBI Taxonomy" id="65129"/>
    <lineage>
        <taxon>Eukaryota</taxon>
        <taxon>Sar</taxon>
        <taxon>Alveolata</taxon>
        <taxon>Ciliophora</taxon>
        <taxon>Intramacronucleata</taxon>
        <taxon>Oligohymenophorea</taxon>
        <taxon>Peniculida</taxon>
        <taxon>Parameciidae</taxon>
        <taxon>Paramecium</taxon>
    </lineage>
</organism>
<dbReference type="InterPro" id="IPR039192">
    <property type="entry name" value="STKc_GSK3"/>
</dbReference>
<evidence type="ECO:0000313" key="11">
    <source>
        <dbReference type="Proteomes" id="UP000692954"/>
    </source>
</evidence>
<keyword evidence="2 8" id="KW-0723">Serine/threonine-protein kinase</keyword>
<dbReference type="InterPro" id="IPR000719">
    <property type="entry name" value="Prot_kinase_dom"/>
</dbReference>
<dbReference type="GO" id="GO:0005524">
    <property type="term" value="F:ATP binding"/>
    <property type="evidence" value="ECO:0007669"/>
    <property type="project" value="UniProtKB-UniRule"/>
</dbReference>
<dbReference type="Pfam" id="PF00069">
    <property type="entry name" value="Pkinase"/>
    <property type="match status" value="1"/>
</dbReference>
<dbReference type="CDD" id="cd14137">
    <property type="entry name" value="STKc_GSK3"/>
    <property type="match status" value="1"/>
</dbReference>
<evidence type="ECO:0000256" key="5">
    <source>
        <dbReference type="ARBA" id="ARBA00022777"/>
    </source>
</evidence>
<comment type="caution">
    <text evidence="10">The sequence shown here is derived from an EMBL/GenBank/DDBJ whole genome shotgun (WGS) entry which is preliminary data.</text>
</comment>
<evidence type="ECO:0000259" key="9">
    <source>
        <dbReference type="PROSITE" id="PS50011"/>
    </source>
</evidence>
<keyword evidence="6 7" id="KW-0067">ATP-binding</keyword>
<name>A0A8S1PV69_9CILI</name>
<evidence type="ECO:0000256" key="3">
    <source>
        <dbReference type="ARBA" id="ARBA00022679"/>
    </source>
</evidence>
<dbReference type="GO" id="GO:0004674">
    <property type="term" value="F:protein serine/threonine kinase activity"/>
    <property type="evidence" value="ECO:0007669"/>
    <property type="project" value="UniProtKB-KW"/>
</dbReference>
<feature type="domain" description="Protein kinase" evidence="9">
    <location>
        <begin position="9"/>
        <end position="294"/>
    </location>
</feature>
<dbReference type="PROSITE" id="PS50011">
    <property type="entry name" value="PROTEIN_KINASE_DOM"/>
    <property type="match status" value="1"/>
</dbReference>
<evidence type="ECO:0000256" key="4">
    <source>
        <dbReference type="ARBA" id="ARBA00022741"/>
    </source>
</evidence>
<dbReference type="GO" id="GO:0007165">
    <property type="term" value="P:signal transduction"/>
    <property type="evidence" value="ECO:0007669"/>
    <property type="project" value="TreeGrafter"/>
</dbReference>
<dbReference type="PANTHER" id="PTHR24057">
    <property type="entry name" value="GLYCOGEN SYNTHASE KINASE-3 ALPHA"/>
    <property type="match status" value="1"/>
</dbReference>
<evidence type="ECO:0000256" key="1">
    <source>
        <dbReference type="ARBA" id="ARBA00005527"/>
    </source>
</evidence>
<evidence type="ECO:0000256" key="8">
    <source>
        <dbReference type="RuleBase" id="RU000304"/>
    </source>
</evidence>
<accession>A0A8S1PV69</accession>
<dbReference type="OrthoDB" id="272141at2759"/>
<protein>
    <recommendedName>
        <fullName evidence="9">Protein kinase domain-containing protein</fullName>
    </recommendedName>
</protein>
<dbReference type="PROSITE" id="PS00107">
    <property type="entry name" value="PROTEIN_KINASE_ATP"/>
    <property type="match status" value="1"/>
</dbReference>
<evidence type="ECO:0000256" key="2">
    <source>
        <dbReference type="ARBA" id="ARBA00022527"/>
    </source>
</evidence>
<dbReference type="Proteomes" id="UP000692954">
    <property type="component" value="Unassembled WGS sequence"/>
</dbReference>
<dbReference type="EMBL" id="CAJJDN010000088">
    <property type="protein sequence ID" value="CAD8107006.1"/>
    <property type="molecule type" value="Genomic_DNA"/>
</dbReference>
<dbReference type="FunFam" id="1.10.510.10:FF:000082">
    <property type="entry name" value="Shaggy-related protein kinase kappa"/>
    <property type="match status" value="1"/>
</dbReference>
<dbReference type="PROSITE" id="PS00108">
    <property type="entry name" value="PROTEIN_KINASE_ST"/>
    <property type="match status" value="1"/>
</dbReference>
<dbReference type="GO" id="GO:0005634">
    <property type="term" value="C:nucleus"/>
    <property type="evidence" value="ECO:0007669"/>
    <property type="project" value="TreeGrafter"/>
</dbReference>
<dbReference type="InterPro" id="IPR008271">
    <property type="entry name" value="Ser/Thr_kinase_AS"/>
</dbReference>